<accession>D3F0T2</accession>
<dbReference type="GO" id="GO:0003700">
    <property type="term" value="F:DNA-binding transcription factor activity"/>
    <property type="evidence" value="ECO:0007669"/>
    <property type="project" value="InterPro"/>
</dbReference>
<dbReference type="eggNOG" id="COG2186">
    <property type="taxonomic scope" value="Bacteria"/>
</dbReference>
<keyword evidence="1" id="KW-0805">Transcription regulation</keyword>
<dbReference type="PANTHER" id="PTHR43537:SF5">
    <property type="entry name" value="UXU OPERON TRANSCRIPTIONAL REGULATOR"/>
    <property type="match status" value="1"/>
</dbReference>
<dbReference type="CDD" id="cd07377">
    <property type="entry name" value="WHTH_GntR"/>
    <property type="match status" value="1"/>
</dbReference>
<dbReference type="RefSeq" id="WP_012937067.1">
    <property type="nucleotide sequence ID" value="NC_013739.1"/>
</dbReference>
<dbReference type="PANTHER" id="PTHR43537">
    <property type="entry name" value="TRANSCRIPTIONAL REGULATOR, GNTR FAMILY"/>
    <property type="match status" value="1"/>
</dbReference>
<organism evidence="5 6">
    <name type="scientific">Conexibacter woesei (strain DSM 14684 / CCUG 47730 / CIP 108061 / JCM 11494 / NBRC 100937 / ID131577)</name>
    <dbReference type="NCBI Taxonomy" id="469383"/>
    <lineage>
        <taxon>Bacteria</taxon>
        <taxon>Bacillati</taxon>
        <taxon>Actinomycetota</taxon>
        <taxon>Thermoleophilia</taxon>
        <taxon>Solirubrobacterales</taxon>
        <taxon>Conexibacteraceae</taxon>
        <taxon>Conexibacter</taxon>
    </lineage>
</organism>
<dbReference type="PROSITE" id="PS50949">
    <property type="entry name" value="HTH_GNTR"/>
    <property type="match status" value="1"/>
</dbReference>
<evidence type="ECO:0000313" key="6">
    <source>
        <dbReference type="Proteomes" id="UP000008229"/>
    </source>
</evidence>
<dbReference type="Gene3D" id="1.10.10.10">
    <property type="entry name" value="Winged helix-like DNA-binding domain superfamily/Winged helix DNA-binding domain"/>
    <property type="match status" value="1"/>
</dbReference>
<evidence type="ECO:0000256" key="3">
    <source>
        <dbReference type="ARBA" id="ARBA00023163"/>
    </source>
</evidence>
<proteinExistence type="predicted"/>
<dbReference type="InterPro" id="IPR008920">
    <property type="entry name" value="TF_FadR/GntR_C"/>
</dbReference>
<reference evidence="5 6" key="1">
    <citation type="journal article" date="2010" name="Stand. Genomic Sci.">
        <title>Complete genome sequence of Conexibacter woesei type strain (ID131577).</title>
        <authorList>
            <person name="Pukall R."/>
            <person name="Lapidus A."/>
            <person name="Glavina Del Rio T."/>
            <person name="Copeland A."/>
            <person name="Tice H."/>
            <person name="Cheng J.-F."/>
            <person name="Lucas S."/>
            <person name="Chen F."/>
            <person name="Nolan M."/>
            <person name="Bruce D."/>
            <person name="Goodwin L."/>
            <person name="Pitluck S."/>
            <person name="Mavromatis K."/>
            <person name="Ivanova N."/>
            <person name="Ovchinnikova G."/>
            <person name="Pati A."/>
            <person name="Chen A."/>
            <person name="Palaniappan K."/>
            <person name="Land M."/>
            <person name="Hauser L."/>
            <person name="Chang Y.-J."/>
            <person name="Jeffries C.D."/>
            <person name="Chain P."/>
            <person name="Meincke L."/>
            <person name="Sims D."/>
            <person name="Brettin T."/>
            <person name="Detter J.C."/>
            <person name="Rohde M."/>
            <person name="Goeker M."/>
            <person name="Bristow J."/>
            <person name="Eisen J.A."/>
            <person name="Markowitz V."/>
            <person name="Kyrpides N.C."/>
            <person name="Klenk H.-P."/>
            <person name="Hugenholtz P."/>
        </authorList>
    </citation>
    <scope>NUCLEOTIDE SEQUENCE [LARGE SCALE GENOMIC DNA]</scope>
    <source>
        <strain evidence="6">DSM 14684 / CIP 108061 / JCM 11494 / NBRC 100937 / ID131577</strain>
    </source>
</reference>
<evidence type="ECO:0000259" key="4">
    <source>
        <dbReference type="PROSITE" id="PS50949"/>
    </source>
</evidence>
<gene>
    <name evidence="5" type="ordered locus">Cwoe_5612</name>
</gene>
<reference evidence="6" key="2">
    <citation type="submission" date="2010-01" db="EMBL/GenBank/DDBJ databases">
        <title>The complete genome of Conexibacter woesei DSM 14684.</title>
        <authorList>
            <consortium name="US DOE Joint Genome Institute (JGI-PGF)"/>
            <person name="Lucas S."/>
            <person name="Copeland A."/>
            <person name="Lapidus A."/>
            <person name="Glavina del Rio T."/>
            <person name="Dalin E."/>
            <person name="Tice H."/>
            <person name="Bruce D."/>
            <person name="Goodwin L."/>
            <person name="Pitluck S."/>
            <person name="Kyrpides N."/>
            <person name="Mavromatis K."/>
            <person name="Ivanova N."/>
            <person name="Mikhailova N."/>
            <person name="Chertkov O."/>
            <person name="Brettin T."/>
            <person name="Detter J.C."/>
            <person name="Han C."/>
            <person name="Larimer F."/>
            <person name="Land M."/>
            <person name="Hauser L."/>
            <person name="Markowitz V."/>
            <person name="Cheng J.-F."/>
            <person name="Hugenholtz P."/>
            <person name="Woyke T."/>
            <person name="Wu D."/>
            <person name="Pukall R."/>
            <person name="Steenblock K."/>
            <person name="Schneider S."/>
            <person name="Klenk H.-P."/>
            <person name="Eisen J.A."/>
        </authorList>
    </citation>
    <scope>NUCLEOTIDE SEQUENCE [LARGE SCALE GENOMIC DNA]</scope>
    <source>
        <strain evidence="6">DSM 14684 / CIP 108061 / JCM 11494 / NBRC 100937 / ID131577</strain>
    </source>
</reference>
<dbReference type="Pfam" id="PF00392">
    <property type="entry name" value="GntR"/>
    <property type="match status" value="1"/>
</dbReference>
<sequence>MDPTDIGFIPVGPRRTFEGAVEQIAERVRLGELSAGDRLPSERDLAAAMQISRPTLREAVRVLADAGVLRVRPGSAGGTFVASSYVPIELLRSKSDLRLGEVAGVLEARRLIEPRVAQLAAVNAREDDFAHLARLIEAQKALLDEGDVLAHEDHFLQLDTQFHVRIARATGNSTIVSLMRTLLRRLEIARDLALHEPPTAPWVIDIHERTLAAIRSADHDRIDEVMDEHLAAMERAWERATDRMLVRPIPDFMLPVAARSRDQRSSRTPAR</sequence>
<evidence type="ECO:0000313" key="5">
    <source>
        <dbReference type="EMBL" id="ADB54016.1"/>
    </source>
</evidence>
<dbReference type="SMART" id="SM00345">
    <property type="entry name" value="HTH_GNTR"/>
    <property type="match status" value="1"/>
</dbReference>
<evidence type="ECO:0000256" key="2">
    <source>
        <dbReference type="ARBA" id="ARBA00023125"/>
    </source>
</evidence>
<name>D3F0T2_CONWI</name>
<dbReference type="SUPFAM" id="SSF46785">
    <property type="entry name" value="Winged helix' DNA-binding domain"/>
    <property type="match status" value="1"/>
</dbReference>
<feature type="domain" description="HTH gntR-type" evidence="4">
    <location>
        <begin position="14"/>
        <end position="84"/>
    </location>
</feature>
<dbReference type="InterPro" id="IPR011711">
    <property type="entry name" value="GntR_C"/>
</dbReference>
<dbReference type="KEGG" id="cwo:Cwoe_5612"/>
<keyword evidence="3" id="KW-0804">Transcription</keyword>
<keyword evidence="6" id="KW-1185">Reference proteome</keyword>
<dbReference type="PRINTS" id="PR00035">
    <property type="entry name" value="HTHGNTR"/>
</dbReference>
<dbReference type="EMBL" id="CP001854">
    <property type="protein sequence ID" value="ADB54016.1"/>
    <property type="molecule type" value="Genomic_DNA"/>
</dbReference>
<dbReference type="HOGENOM" id="CLU_017584_9_5_11"/>
<dbReference type="GO" id="GO:0003677">
    <property type="term" value="F:DNA binding"/>
    <property type="evidence" value="ECO:0007669"/>
    <property type="project" value="UniProtKB-KW"/>
</dbReference>
<dbReference type="InterPro" id="IPR000524">
    <property type="entry name" value="Tscrpt_reg_HTH_GntR"/>
</dbReference>
<dbReference type="SUPFAM" id="SSF48008">
    <property type="entry name" value="GntR ligand-binding domain-like"/>
    <property type="match status" value="1"/>
</dbReference>
<dbReference type="InterPro" id="IPR036388">
    <property type="entry name" value="WH-like_DNA-bd_sf"/>
</dbReference>
<dbReference type="SMART" id="SM00895">
    <property type="entry name" value="FCD"/>
    <property type="match status" value="1"/>
</dbReference>
<keyword evidence="2" id="KW-0238">DNA-binding</keyword>
<dbReference type="Proteomes" id="UP000008229">
    <property type="component" value="Chromosome"/>
</dbReference>
<dbReference type="AlphaFoldDB" id="D3F0T2"/>
<dbReference type="STRING" id="469383.Cwoe_5612"/>
<dbReference type="Pfam" id="PF07729">
    <property type="entry name" value="FCD"/>
    <property type="match status" value="1"/>
</dbReference>
<protein>
    <submittedName>
        <fullName evidence="5">GntR domain protein</fullName>
    </submittedName>
</protein>
<dbReference type="Gene3D" id="1.20.120.530">
    <property type="entry name" value="GntR ligand-binding domain-like"/>
    <property type="match status" value="1"/>
</dbReference>
<evidence type="ECO:0000256" key="1">
    <source>
        <dbReference type="ARBA" id="ARBA00023015"/>
    </source>
</evidence>
<dbReference type="InterPro" id="IPR036390">
    <property type="entry name" value="WH_DNA-bd_sf"/>
</dbReference>